<accession>A0A2K9AT00</accession>
<protein>
    <recommendedName>
        <fullName evidence="9">Cell division protein FtsQ</fullName>
    </recommendedName>
</protein>
<dbReference type="Pfam" id="PF03799">
    <property type="entry name" value="FtsQ_DivIB_C"/>
    <property type="match status" value="1"/>
</dbReference>
<dbReference type="EMBL" id="CP025120">
    <property type="protein sequence ID" value="AUD78291.1"/>
    <property type="molecule type" value="Genomic_DNA"/>
</dbReference>
<keyword evidence="8 9" id="KW-0131">Cell cycle</keyword>
<evidence type="ECO:0000256" key="5">
    <source>
        <dbReference type="ARBA" id="ARBA00022692"/>
    </source>
</evidence>
<reference evidence="10 11" key="1">
    <citation type="submission" date="2017-12" db="EMBL/GenBank/DDBJ databases">
        <title>Kangiella profundi FT102 completed genome.</title>
        <authorList>
            <person name="Xu J."/>
            <person name="Wang J."/>
            <person name="Lu Y."/>
        </authorList>
    </citation>
    <scope>NUCLEOTIDE SEQUENCE [LARGE SCALE GENOMIC DNA]</scope>
    <source>
        <strain evidence="10 11">FT102</strain>
    </source>
</reference>
<organism evidence="10 11">
    <name type="scientific">Kangiella profundi</name>
    <dbReference type="NCBI Taxonomy" id="1561924"/>
    <lineage>
        <taxon>Bacteria</taxon>
        <taxon>Pseudomonadati</taxon>
        <taxon>Pseudomonadota</taxon>
        <taxon>Gammaproteobacteria</taxon>
        <taxon>Kangiellales</taxon>
        <taxon>Kangiellaceae</taxon>
        <taxon>Kangiella</taxon>
    </lineage>
</organism>
<dbReference type="PROSITE" id="PS51779">
    <property type="entry name" value="POTRA"/>
    <property type="match status" value="1"/>
</dbReference>
<dbReference type="Pfam" id="PF08478">
    <property type="entry name" value="POTRA_1"/>
    <property type="match status" value="1"/>
</dbReference>
<dbReference type="PANTHER" id="PTHR35851">
    <property type="entry name" value="CELL DIVISION PROTEIN FTSQ"/>
    <property type="match status" value="1"/>
</dbReference>
<dbReference type="AlphaFoldDB" id="A0A2K9AT00"/>
<dbReference type="Proteomes" id="UP000232693">
    <property type="component" value="Chromosome"/>
</dbReference>
<sequence length="262" mass="29724">MAKMATREERKQAKSLKGWIKPLKWVLGIASASALVVAVVFAGIWVFSINTDNVFPINRLEVFEQQFTSADEVKVAMKSIDDRGFFTMDMKTAEEIFVALPWVKSVRLRKVWPDTLQVTVDEYEPLAYWGLNGVVSVEGKVFYPDQLPDMNWVKLQGPDEMAKDLTVLLQTYQEQLLKKSLFIEGMQLSERGAISLTLNDGLVVQLGKVHVEERIERLLNHIDVLKTHKSDALAYVDLRYQNGFAAKWFSNTTPLENGGGNR</sequence>
<evidence type="ECO:0000256" key="4">
    <source>
        <dbReference type="ARBA" id="ARBA00022618"/>
    </source>
</evidence>
<evidence type="ECO:0000313" key="11">
    <source>
        <dbReference type="Proteomes" id="UP000232693"/>
    </source>
</evidence>
<dbReference type="InterPro" id="IPR026579">
    <property type="entry name" value="FtsQ"/>
</dbReference>
<evidence type="ECO:0000256" key="8">
    <source>
        <dbReference type="ARBA" id="ARBA00023306"/>
    </source>
</evidence>
<evidence type="ECO:0000256" key="2">
    <source>
        <dbReference type="ARBA" id="ARBA00022475"/>
    </source>
</evidence>
<name>A0A2K9AT00_9GAMM</name>
<keyword evidence="6 9" id="KW-1133">Transmembrane helix</keyword>
<comment type="subunit">
    <text evidence="9">Part of a complex composed of FtsB, FtsL and FtsQ.</text>
</comment>
<dbReference type="InterPro" id="IPR005548">
    <property type="entry name" value="Cell_div_FtsQ/DivIB_C"/>
</dbReference>
<evidence type="ECO:0000256" key="6">
    <source>
        <dbReference type="ARBA" id="ARBA00022989"/>
    </source>
</evidence>
<dbReference type="RefSeq" id="WP_106646165.1">
    <property type="nucleotide sequence ID" value="NZ_BMGO01000002.1"/>
</dbReference>
<feature type="transmembrane region" description="Helical" evidence="9">
    <location>
        <begin position="25"/>
        <end position="47"/>
    </location>
</feature>
<dbReference type="InterPro" id="IPR034746">
    <property type="entry name" value="POTRA"/>
</dbReference>
<dbReference type="HAMAP" id="MF_00911">
    <property type="entry name" value="FtsQ_subfam"/>
    <property type="match status" value="1"/>
</dbReference>
<keyword evidence="7 9" id="KW-0472">Membrane</keyword>
<keyword evidence="11" id="KW-1185">Reference proteome</keyword>
<dbReference type="InterPro" id="IPR045335">
    <property type="entry name" value="FtsQ_C_sf"/>
</dbReference>
<keyword evidence="4 9" id="KW-0132">Cell division</keyword>
<proteinExistence type="inferred from homology"/>
<dbReference type="KEGG" id="kpd:CW740_03155"/>
<evidence type="ECO:0000256" key="3">
    <source>
        <dbReference type="ARBA" id="ARBA00022519"/>
    </source>
</evidence>
<dbReference type="GO" id="GO:0043093">
    <property type="term" value="P:FtsZ-dependent cytokinesis"/>
    <property type="evidence" value="ECO:0007669"/>
    <property type="project" value="UniProtKB-UniRule"/>
</dbReference>
<dbReference type="PANTHER" id="PTHR35851:SF1">
    <property type="entry name" value="CELL DIVISION PROTEIN FTSQ"/>
    <property type="match status" value="1"/>
</dbReference>
<comment type="subcellular location">
    <subcellularLocation>
        <location evidence="9">Cell inner membrane</location>
        <topology evidence="9">Single-pass type II membrane protein</topology>
    </subcellularLocation>
    <subcellularLocation>
        <location evidence="1">Membrane</location>
    </subcellularLocation>
    <text evidence="9">Localizes to the division septum.</text>
</comment>
<evidence type="ECO:0000256" key="7">
    <source>
        <dbReference type="ARBA" id="ARBA00023136"/>
    </source>
</evidence>
<dbReference type="Gene3D" id="3.40.50.11690">
    <property type="entry name" value="Cell division protein FtsQ/DivIB"/>
    <property type="match status" value="1"/>
</dbReference>
<evidence type="ECO:0000256" key="9">
    <source>
        <dbReference type="HAMAP-Rule" id="MF_00911"/>
    </source>
</evidence>
<gene>
    <name evidence="9" type="primary">ftsQ</name>
    <name evidence="10" type="ORF">CW740_03155</name>
</gene>
<dbReference type="GO" id="GO:0090529">
    <property type="term" value="P:cell septum assembly"/>
    <property type="evidence" value="ECO:0007669"/>
    <property type="project" value="InterPro"/>
</dbReference>
<dbReference type="Gene3D" id="3.10.20.310">
    <property type="entry name" value="membrane protein fhac"/>
    <property type="match status" value="1"/>
</dbReference>
<evidence type="ECO:0000313" key="10">
    <source>
        <dbReference type="EMBL" id="AUD78291.1"/>
    </source>
</evidence>
<keyword evidence="3 9" id="KW-0997">Cell inner membrane</keyword>
<comment type="similarity">
    <text evidence="9">Belongs to the FtsQ/DivIB family. FtsQ subfamily.</text>
</comment>
<dbReference type="OrthoDB" id="9790370at2"/>
<dbReference type="GO" id="GO:0032153">
    <property type="term" value="C:cell division site"/>
    <property type="evidence" value="ECO:0007669"/>
    <property type="project" value="UniProtKB-UniRule"/>
</dbReference>
<evidence type="ECO:0000256" key="1">
    <source>
        <dbReference type="ARBA" id="ARBA00004370"/>
    </source>
</evidence>
<dbReference type="InterPro" id="IPR013685">
    <property type="entry name" value="POTRA_FtsQ_type"/>
</dbReference>
<keyword evidence="5 9" id="KW-0812">Transmembrane</keyword>
<dbReference type="GO" id="GO:0005886">
    <property type="term" value="C:plasma membrane"/>
    <property type="evidence" value="ECO:0007669"/>
    <property type="project" value="UniProtKB-SubCell"/>
</dbReference>
<keyword evidence="2 9" id="KW-1003">Cell membrane</keyword>
<comment type="function">
    <text evidence="9">Essential cell division protein. May link together the upstream cell division proteins, which are predominantly cytoplasmic, with the downstream cell division proteins, which are predominantly periplasmic. May control correct divisome assembly.</text>
</comment>